<gene>
    <name evidence="3" type="ORF">A2908_02385</name>
</gene>
<dbReference type="STRING" id="1802214.A2908_02385"/>
<dbReference type="Proteomes" id="UP000176774">
    <property type="component" value="Unassembled WGS sequence"/>
</dbReference>
<dbReference type="SMART" id="SM00257">
    <property type="entry name" value="LysM"/>
    <property type="match status" value="2"/>
</dbReference>
<dbReference type="InterPro" id="IPR036779">
    <property type="entry name" value="LysM_dom_sf"/>
</dbReference>
<dbReference type="Pfam" id="PF01551">
    <property type="entry name" value="Peptidase_M23"/>
    <property type="match status" value="1"/>
</dbReference>
<dbReference type="CDD" id="cd00118">
    <property type="entry name" value="LysM"/>
    <property type="match status" value="2"/>
</dbReference>
<dbReference type="InterPro" id="IPR011055">
    <property type="entry name" value="Dup_hybrid_motif"/>
</dbReference>
<accession>A0A1G2IB78</accession>
<dbReference type="InterPro" id="IPR016047">
    <property type="entry name" value="M23ase_b-sheet_dom"/>
</dbReference>
<dbReference type="Pfam" id="PF01476">
    <property type="entry name" value="LysM"/>
    <property type="match status" value="2"/>
</dbReference>
<feature type="domain" description="LysM" evidence="2">
    <location>
        <begin position="135"/>
        <end position="179"/>
    </location>
</feature>
<dbReference type="Gene3D" id="3.10.350.10">
    <property type="entry name" value="LysM domain"/>
    <property type="match status" value="2"/>
</dbReference>
<keyword evidence="1" id="KW-1133">Transmembrane helix</keyword>
<dbReference type="CDD" id="cd12797">
    <property type="entry name" value="M23_peptidase"/>
    <property type="match status" value="1"/>
</dbReference>
<dbReference type="EMBL" id="MHPA01000033">
    <property type="protein sequence ID" value="OGZ71897.1"/>
    <property type="molecule type" value="Genomic_DNA"/>
</dbReference>
<protein>
    <recommendedName>
        <fullName evidence="2">LysM domain-containing protein</fullName>
    </recommendedName>
</protein>
<comment type="caution">
    <text evidence="3">The sequence shown here is derived from an EMBL/GenBank/DDBJ whole genome shotgun (WGS) entry which is preliminary data.</text>
</comment>
<dbReference type="InterPro" id="IPR050570">
    <property type="entry name" value="Cell_wall_metabolism_enzyme"/>
</dbReference>
<evidence type="ECO:0000256" key="1">
    <source>
        <dbReference type="SAM" id="Phobius"/>
    </source>
</evidence>
<dbReference type="PANTHER" id="PTHR21666">
    <property type="entry name" value="PEPTIDASE-RELATED"/>
    <property type="match status" value="1"/>
</dbReference>
<keyword evidence="1" id="KW-0472">Membrane</keyword>
<dbReference type="Gene3D" id="2.70.70.10">
    <property type="entry name" value="Glucose Permease (Domain IIA)"/>
    <property type="match status" value="1"/>
</dbReference>
<evidence type="ECO:0000313" key="4">
    <source>
        <dbReference type="Proteomes" id="UP000176774"/>
    </source>
</evidence>
<name>A0A1G2IB78_9BACT</name>
<dbReference type="SUPFAM" id="SSF51261">
    <property type="entry name" value="Duplicated hybrid motif"/>
    <property type="match status" value="1"/>
</dbReference>
<organism evidence="3 4">
    <name type="scientific">Candidatus Staskawiczbacteria bacterium RIFCSPLOWO2_01_FULL_38_12b</name>
    <dbReference type="NCBI Taxonomy" id="1802214"/>
    <lineage>
        <taxon>Bacteria</taxon>
        <taxon>Candidatus Staskawicziibacteriota</taxon>
    </lineage>
</organism>
<feature type="domain" description="LysM" evidence="2">
    <location>
        <begin position="185"/>
        <end position="229"/>
    </location>
</feature>
<dbReference type="GO" id="GO:0004222">
    <property type="term" value="F:metalloendopeptidase activity"/>
    <property type="evidence" value="ECO:0007669"/>
    <property type="project" value="TreeGrafter"/>
</dbReference>
<proteinExistence type="predicted"/>
<dbReference type="PROSITE" id="PS51782">
    <property type="entry name" value="LYSM"/>
    <property type="match status" value="2"/>
</dbReference>
<reference evidence="3 4" key="1">
    <citation type="journal article" date="2016" name="Nat. Commun.">
        <title>Thousands of microbial genomes shed light on interconnected biogeochemical processes in an aquifer system.</title>
        <authorList>
            <person name="Anantharaman K."/>
            <person name="Brown C.T."/>
            <person name="Hug L.A."/>
            <person name="Sharon I."/>
            <person name="Castelle C.J."/>
            <person name="Probst A.J."/>
            <person name="Thomas B.C."/>
            <person name="Singh A."/>
            <person name="Wilkins M.J."/>
            <person name="Karaoz U."/>
            <person name="Brodie E.L."/>
            <person name="Williams K.H."/>
            <person name="Hubbard S.S."/>
            <person name="Banfield J.F."/>
        </authorList>
    </citation>
    <scope>NUCLEOTIDE SEQUENCE [LARGE SCALE GENOMIC DNA]</scope>
</reference>
<dbReference type="PANTHER" id="PTHR21666:SF270">
    <property type="entry name" value="MUREIN HYDROLASE ACTIVATOR ENVC"/>
    <property type="match status" value="1"/>
</dbReference>
<keyword evidence="1" id="KW-0812">Transmembrane</keyword>
<evidence type="ECO:0000313" key="3">
    <source>
        <dbReference type="EMBL" id="OGZ71897.1"/>
    </source>
</evidence>
<dbReference type="InterPro" id="IPR018392">
    <property type="entry name" value="LysM"/>
</dbReference>
<feature type="transmembrane region" description="Helical" evidence="1">
    <location>
        <begin position="34"/>
        <end position="52"/>
    </location>
</feature>
<dbReference type="AlphaFoldDB" id="A0A1G2IB78"/>
<evidence type="ECO:0000259" key="2">
    <source>
        <dbReference type="PROSITE" id="PS51782"/>
    </source>
</evidence>
<sequence>MYTLFGKKFKSGRSALHGRTGAKRASTKGFSKNPFFYFGVLSFVLFGALFFYSDSLALPNQNGNFILFNSFFKNTDNLASNELFASQHNQLALETLDLQIVQGNSLHAVSTPSTLTTQTLGDIFGGADQERKEVIDYTVLPGDTIKGLAEKFSISENTIAWANNISKSSALKVGESMVIPPINGVIYEVRPGDTLSEVAKKYKSTTEEIIAFNGLENEGNIFVNDVIFLPNGQMPPKPAPPIAQIPTADSFFIYPAEGKVTHWRHGFSGRAIDVANKCETPIYAAASGIIQRAQFNARYGNFITISHYNGTSTYYGHLQTMLVKSGQTVTAGQTIGFMGSTGTESTGCHLHFETRGTENFLAKYRLGATIKFKQ</sequence>